<feature type="transmembrane region" description="Helical" evidence="9">
    <location>
        <begin position="377"/>
        <end position="403"/>
    </location>
</feature>
<keyword evidence="4 10" id="KW-1003">Cell membrane</keyword>
<sequence>MSGFVERVAGGASPLGVLLRISVLGLVVYQAVVFTGTLVGEQAWVGLAAMWAATVALVWLFTRRGHTPLKFIVPGTLFLLVFQIYPVLYTGYVSLTNFGTGNVLDKAGAIEQLQAQATRVPTDAVRYDVAVFADPDAGEDPGVEGIGLLLTDPDEQVFFGTAEELVPLEDLPDVTLEDDRVVAVGAYERLSLVEAQAVQTALGQLRVPAEAGAIQLQSLTTAARAETTRTYDEERDVLVDTGTGVEYTPLDGNFVSDDGDVLQPGWVAVTGPGNYTRAFTSPLIRGPFLRVFAWNYGFAIGSVFLTFALGLGLALALNEPRLRSRRLYRSLLVIPYALPSFLTALVWAGLLNTEFGAVNELIGANIPWLNDPVWAKVSILLVNLWLGFPYMFLVCTGALQAIPADMLEAASVDGANAWQKFARITLPNLMITVAPLLIASFAFNFNNFNTVYLVTRGGPPIQGAQTPAGHTDILVSYVYRIAFESGRGADYGFAAAIAVLIFVMVAGISAYSFRYTRSLEEIA</sequence>
<feature type="transmembrane region" description="Helical" evidence="9">
    <location>
        <begin position="491"/>
        <end position="513"/>
    </location>
</feature>
<dbReference type="Gene3D" id="1.20.58.370">
    <property type="entry name" value="MalF N-terminal region-like"/>
    <property type="match status" value="1"/>
</dbReference>
<proteinExistence type="inferred from homology"/>
<gene>
    <name evidence="12" type="ORF">DVS28_a3534</name>
</gene>
<dbReference type="KEGG" id="euz:DVS28_a3534"/>
<evidence type="ECO:0000256" key="6">
    <source>
        <dbReference type="ARBA" id="ARBA00022692"/>
    </source>
</evidence>
<evidence type="ECO:0000256" key="2">
    <source>
        <dbReference type="ARBA" id="ARBA00009047"/>
    </source>
</evidence>
<comment type="subcellular location">
    <subcellularLocation>
        <location evidence="1 9">Cell membrane</location>
        <topology evidence="1 9">Multi-pass membrane protein</topology>
    </subcellularLocation>
</comment>
<evidence type="ECO:0000256" key="1">
    <source>
        <dbReference type="ARBA" id="ARBA00004651"/>
    </source>
</evidence>
<dbReference type="Pfam" id="PF00528">
    <property type="entry name" value="BPD_transp_1"/>
    <property type="match status" value="1"/>
</dbReference>
<evidence type="ECO:0000256" key="10">
    <source>
        <dbReference type="RuleBase" id="RU367050"/>
    </source>
</evidence>
<name>A0A346Y160_9ACTN</name>
<dbReference type="SUPFAM" id="SSF160964">
    <property type="entry name" value="MalF N-terminal region-like"/>
    <property type="match status" value="1"/>
</dbReference>
<comment type="function">
    <text evidence="10">Part of the ABC transporter complex MalEFGK involved in maltose/maltodextrin import. Probably responsible for the translocation of the substrate across the membrane.</text>
</comment>
<dbReference type="PANTHER" id="PTHR47314:SF1">
    <property type="entry name" value="MALTOSE_MALTODEXTRIN TRANSPORT SYSTEM PERMEASE PROTEIN MALF"/>
    <property type="match status" value="1"/>
</dbReference>
<dbReference type="RefSeq" id="WP_114592582.1">
    <property type="nucleotide sequence ID" value="NZ_CP031165.1"/>
</dbReference>
<feature type="transmembrane region" description="Helical" evidence="9">
    <location>
        <begin position="44"/>
        <end position="62"/>
    </location>
</feature>
<dbReference type="GO" id="GO:0042956">
    <property type="term" value="P:maltodextrin transmembrane transport"/>
    <property type="evidence" value="ECO:0007669"/>
    <property type="project" value="TreeGrafter"/>
</dbReference>
<dbReference type="InterPro" id="IPR000515">
    <property type="entry name" value="MetI-like"/>
</dbReference>
<evidence type="ECO:0000256" key="8">
    <source>
        <dbReference type="ARBA" id="ARBA00023136"/>
    </source>
</evidence>
<evidence type="ECO:0000256" key="7">
    <source>
        <dbReference type="ARBA" id="ARBA00022989"/>
    </source>
</evidence>
<keyword evidence="7 9" id="KW-1133">Transmembrane helix</keyword>
<dbReference type="GO" id="GO:0015423">
    <property type="term" value="F:ABC-type maltose transporter activity"/>
    <property type="evidence" value="ECO:0007669"/>
    <property type="project" value="TreeGrafter"/>
</dbReference>
<evidence type="ECO:0000256" key="4">
    <source>
        <dbReference type="ARBA" id="ARBA00022475"/>
    </source>
</evidence>
<feature type="domain" description="ABC transmembrane type-1" evidence="11">
    <location>
        <begin position="292"/>
        <end position="512"/>
    </location>
</feature>
<reference evidence="12 13" key="1">
    <citation type="submission" date="2018-09" db="EMBL/GenBank/DDBJ databases">
        <title>Complete genome sequence of Euzebya sp. DY32-46 isolated from seawater of Pacific Ocean.</title>
        <authorList>
            <person name="Xu L."/>
            <person name="Wu Y.-H."/>
            <person name="Xu X.-W."/>
        </authorList>
    </citation>
    <scope>NUCLEOTIDE SEQUENCE [LARGE SCALE GENOMIC DNA]</scope>
    <source>
        <strain evidence="12 13">DY32-46</strain>
    </source>
</reference>
<keyword evidence="8 9" id="KW-0472">Membrane</keyword>
<evidence type="ECO:0000313" key="12">
    <source>
        <dbReference type="EMBL" id="AXV08207.1"/>
    </source>
</evidence>
<feature type="transmembrane region" description="Helical" evidence="9">
    <location>
        <begin position="330"/>
        <end position="350"/>
    </location>
</feature>
<dbReference type="SUPFAM" id="SSF161098">
    <property type="entry name" value="MetI-like"/>
    <property type="match status" value="1"/>
</dbReference>
<dbReference type="OrthoDB" id="9805974at2"/>
<keyword evidence="13" id="KW-1185">Reference proteome</keyword>
<dbReference type="InterPro" id="IPR035277">
    <property type="entry name" value="MalF_N"/>
</dbReference>
<feature type="transmembrane region" description="Helical" evidence="9">
    <location>
        <begin position="424"/>
        <end position="443"/>
    </location>
</feature>
<evidence type="ECO:0000256" key="3">
    <source>
        <dbReference type="ARBA" id="ARBA00022448"/>
    </source>
</evidence>
<evidence type="ECO:0000256" key="5">
    <source>
        <dbReference type="ARBA" id="ARBA00022597"/>
    </source>
</evidence>
<organism evidence="12 13">
    <name type="scientific">Euzebya pacifica</name>
    <dbReference type="NCBI Taxonomy" id="1608957"/>
    <lineage>
        <taxon>Bacteria</taxon>
        <taxon>Bacillati</taxon>
        <taxon>Actinomycetota</taxon>
        <taxon>Nitriliruptoria</taxon>
        <taxon>Euzebyales</taxon>
    </lineage>
</organism>
<feature type="transmembrane region" description="Helical" evidence="9">
    <location>
        <begin position="12"/>
        <end position="32"/>
    </location>
</feature>
<keyword evidence="5 10" id="KW-0762">Sugar transport</keyword>
<protein>
    <recommendedName>
        <fullName evidence="10">Maltose/maltodextrin transport system permease protein</fullName>
    </recommendedName>
</protein>
<dbReference type="InterPro" id="IPR032550">
    <property type="entry name" value="TM_PBP2_N"/>
</dbReference>
<dbReference type="GO" id="GO:1990060">
    <property type="term" value="C:maltose transport complex"/>
    <property type="evidence" value="ECO:0007669"/>
    <property type="project" value="TreeGrafter"/>
</dbReference>
<dbReference type="PANTHER" id="PTHR47314">
    <property type="entry name" value="MALTOSE/MALTODEXTRIN TRANSPORT SYSTEM PERMEASE PROTEIN MALF"/>
    <property type="match status" value="1"/>
</dbReference>
<dbReference type="PROSITE" id="PS50928">
    <property type="entry name" value="ABC_TM1"/>
    <property type="match status" value="1"/>
</dbReference>
<dbReference type="EMBL" id="CP031165">
    <property type="protein sequence ID" value="AXV08207.1"/>
    <property type="molecule type" value="Genomic_DNA"/>
</dbReference>
<evidence type="ECO:0000259" key="11">
    <source>
        <dbReference type="PROSITE" id="PS50928"/>
    </source>
</evidence>
<keyword evidence="3 9" id="KW-0813">Transport</keyword>
<dbReference type="InterPro" id="IPR035906">
    <property type="entry name" value="MetI-like_sf"/>
</dbReference>
<keyword evidence="6 9" id="KW-0812">Transmembrane</keyword>
<evidence type="ECO:0000256" key="9">
    <source>
        <dbReference type="RuleBase" id="RU363032"/>
    </source>
</evidence>
<dbReference type="CDD" id="cd06261">
    <property type="entry name" value="TM_PBP2"/>
    <property type="match status" value="1"/>
</dbReference>
<dbReference type="AlphaFoldDB" id="A0A346Y160"/>
<accession>A0A346Y160</accession>
<evidence type="ECO:0000313" key="13">
    <source>
        <dbReference type="Proteomes" id="UP000264006"/>
    </source>
</evidence>
<dbReference type="Pfam" id="PF16296">
    <property type="entry name" value="TM_PBP2_N"/>
    <property type="match status" value="1"/>
</dbReference>
<feature type="transmembrane region" description="Helical" evidence="9">
    <location>
        <begin position="293"/>
        <end position="318"/>
    </location>
</feature>
<dbReference type="Proteomes" id="UP000264006">
    <property type="component" value="Chromosome"/>
</dbReference>
<dbReference type="Gene3D" id="1.10.3720.10">
    <property type="entry name" value="MetI-like"/>
    <property type="match status" value="1"/>
</dbReference>
<comment type="similarity">
    <text evidence="2 10">Belongs to the binding-protein-dependent transport system permease family. MalFG subfamily.</text>
</comment>
<feature type="transmembrane region" description="Helical" evidence="9">
    <location>
        <begin position="69"/>
        <end position="88"/>
    </location>
</feature>